<protein>
    <submittedName>
        <fullName evidence="2">Uncharacterized protein</fullName>
    </submittedName>
</protein>
<proteinExistence type="predicted"/>
<feature type="compositionally biased region" description="Basic residues" evidence="1">
    <location>
        <begin position="1"/>
        <end position="11"/>
    </location>
</feature>
<accession>A0A225V5B3</accession>
<evidence type="ECO:0000313" key="2">
    <source>
        <dbReference type="EMBL" id="OWZ00179.1"/>
    </source>
</evidence>
<evidence type="ECO:0000256" key="1">
    <source>
        <dbReference type="SAM" id="MobiDB-lite"/>
    </source>
</evidence>
<keyword evidence="3" id="KW-1185">Reference proteome</keyword>
<sequence length="99" mass="11418">MSGTKGHRGTTSKRNSSEAGAYGSGSDTSAWESKVLDFVLSWVQVFEDRSKEFYFHRVRDLNKGVLRGIGEYLESMEEHAEGWWYILLWFTISMEDDRA</sequence>
<reference evidence="3" key="1">
    <citation type="submission" date="2017-03" db="EMBL/GenBank/DDBJ databases">
        <title>Phytopthora megakarya and P. palmivora, two closely related causual agents of cacao black pod achieved similar genome size and gene model numbers by different mechanisms.</title>
        <authorList>
            <person name="Ali S."/>
            <person name="Shao J."/>
            <person name="Larry D.J."/>
            <person name="Kronmiller B."/>
            <person name="Shen D."/>
            <person name="Strem M.D."/>
            <person name="Melnick R.L."/>
            <person name="Guiltinan M.J."/>
            <person name="Tyler B.M."/>
            <person name="Meinhardt L.W."/>
            <person name="Bailey B.A."/>
        </authorList>
    </citation>
    <scope>NUCLEOTIDE SEQUENCE [LARGE SCALE GENOMIC DNA]</scope>
    <source>
        <strain evidence="3">zdho120</strain>
    </source>
</reference>
<dbReference type="Proteomes" id="UP000198211">
    <property type="component" value="Unassembled WGS sequence"/>
</dbReference>
<feature type="region of interest" description="Disordered" evidence="1">
    <location>
        <begin position="1"/>
        <end position="28"/>
    </location>
</feature>
<comment type="caution">
    <text evidence="2">The sequence shown here is derived from an EMBL/GenBank/DDBJ whole genome shotgun (WGS) entry which is preliminary data.</text>
</comment>
<organism evidence="2 3">
    <name type="scientific">Phytophthora megakarya</name>
    <dbReference type="NCBI Taxonomy" id="4795"/>
    <lineage>
        <taxon>Eukaryota</taxon>
        <taxon>Sar</taxon>
        <taxon>Stramenopiles</taxon>
        <taxon>Oomycota</taxon>
        <taxon>Peronosporomycetes</taxon>
        <taxon>Peronosporales</taxon>
        <taxon>Peronosporaceae</taxon>
        <taxon>Phytophthora</taxon>
    </lineage>
</organism>
<gene>
    <name evidence="2" type="ORF">PHMEG_00028694</name>
</gene>
<evidence type="ECO:0000313" key="3">
    <source>
        <dbReference type="Proteomes" id="UP000198211"/>
    </source>
</evidence>
<dbReference type="AlphaFoldDB" id="A0A225V5B3"/>
<dbReference type="EMBL" id="NBNE01007833">
    <property type="protein sequence ID" value="OWZ00179.1"/>
    <property type="molecule type" value="Genomic_DNA"/>
</dbReference>
<name>A0A225V5B3_9STRA</name>